<dbReference type="EMBL" id="PJKN01000004">
    <property type="protein sequence ID" value="PNC56141.1"/>
    <property type="molecule type" value="Genomic_DNA"/>
</dbReference>
<dbReference type="PROSITE" id="PS51462">
    <property type="entry name" value="NUDIX"/>
    <property type="match status" value="1"/>
</dbReference>
<dbReference type="PANTHER" id="PTHR11839:SF18">
    <property type="entry name" value="NUDIX HYDROLASE DOMAIN-CONTAINING PROTEIN"/>
    <property type="match status" value="1"/>
</dbReference>
<evidence type="ECO:0000256" key="2">
    <source>
        <dbReference type="ARBA" id="ARBA00001946"/>
    </source>
</evidence>
<evidence type="ECO:0000313" key="10">
    <source>
        <dbReference type="Proteomes" id="UP000235914"/>
    </source>
</evidence>
<dbReference type="CDD" id="cd03424">
    <property type="entry name" value="NUDIX_ADPRase_Nudt5_UGPPase_Nudt14"/>
    <property type="match status" value="1"/>
</dbReference>
<comment type="similarity">
    <text evidence="3">Belongs to the Nudix hydrolase family. NudK subfamily.</text>
</comment>
<dbReference type="GO" id="GO:0006753">
    <property type="term" value="P:nucleoside phosphate metabolic process"/>
    <property type="evidence" value="ECO:0007669"/>
    <property type="project" value="TreeGrafter"/>
</dbReference>
<evidence type="ECO:0000256" key="3">
    <source>
        <dbReference type="ARBA" id="ARBA00007275"/>
    </source>
</evidence>
<name>A0AAP8T8Y0_9BACT</name>
<dbReference type="Gene3D" id="3.90.79.10">
    <property type="entry name" value="Nucleoside Triphosphate Pyrophosphohydrolase"/>
    <property type="match status" value="1"/>
</dbReference>
<sequence length="185" mass="20657">MEQMEQPEEACLSLCRGKFLELLKEGRWEYVRRVNASGAVMIVAVTEEGELLLVEEYRVPLHARTVGLPAGISGDEGEESSLQSARRELEEETGYRADSWTYLLAGPSSPGLTTEMVSFYLAEGLHRISEGGGVAHENITVHRIPLTLVHDWLMEQMEQGKVVDPKIFMGLYFLSRSVNGMGLEE</sequence>
<reference evidence="9 10" key="1">
    <citation type="journal article" date="2017" name="BMC Genomics">
        <title>Genome sequencing of 39 Akkermansia muciniphila isolates reveals its population structure, genomic and functional diverisity, and global distribution in mammalian gut microbiotas.</title>
        <authorList>
            <person name="Guo X."/>
            <person name="Li S."/>
            <person name="Zhang J."/>
            <person name="Wu F."/>
            <person name="Li X."/>
            <person name="Wu D."/>
            <person name="Zhang M."/>
            <person name="Ou Z."/>
            <person name="Jie Z."/>
            <person name="Yan Q."/>
            <person name="Li P."/>
            <person name="Yi J."/>
            <person name="Peng Y."/>
        </authorList>
    </citation>
    <scope>NUCLEOTIDE SEQUENCE [LARGE SCALE GENOMIC DNA]</scope>
    <source>
        <strain evidence="9 10">GP43</strain>
    </source>
</reference>
<proteinExistence type="inferred from homology"/>
<protein>
    <recommendedName>
        <fullName evidence="4">GDP-mannose pyrophosphatase</fullName>
    </recommendedName>
    <alternativeName>
        <fullName evidence="6">GDP-mannose hydrolase</fullName>
    </alternativeName>
    <alternativeName>
        <fullName evidence="7">GDPMK</fullName>
    </alternativeName>
</protein>
<evidence type="ECO:0000313" key="9">
    <source>
        <dbReference type="EMBL" id="PNC56141.1"/>
    </source>
</evidence>
<dbReference type="Pfam" id="PF00293">
    <property type="entry name" value="NUDIX"/>
    <property type="match status" value="1"/>
</dbReference>
<comment type="cofactor">
    <cofactor evidence="2">
        <name>Mg(2+)</name>
        <dbReference type="ChEBI" id="CHEBI:18420"/>
    </cofactor>
</comment>
<evidence type="ECO:0000256" key="6">
    <source>
        <dbReference type="ARBA" id="ARBA00032162"/>
    </source>
</evidence>
<dbReference type="RefSeq" id="WP_102734236.1">
    <property type="nucleotide sequence ID" value="NZ_CP024742.1"/>
</dbReference>
<evidence type="ECO:0000256" key="1">
    <source>
        <dbReference type="ARBA" id="ARBA00000847"/>
    </source>
</evidence>
<dbReference type="AlphaFoldDB" id="A0AAP8T8Y0"/>
<keyword evidence="5" id="KW-0378">Hydrolase</keyword>
<comment type="catalytic activity">
    <reaction evidence="1">
        <text>GDP-alpha-D-mannose + H2O = alpha-D-mannose 1-phosphate + GMP + 2 H(+)</text>
        <dbReference type="Rhea" id="RHEA:27978"/>
        <dbReference type="ChEBI" id="CHEBI:15377"/>
        <dbReference type="ChEBI" id="CHEBI:15378"/>
        <dbReference type="ChEBI" id="CHEBI:57527"/>
        <dbReference type="ChEBI" id="CHEBI:58115"/>
        <dbReference type="ChEBI" id="CHEBI:58409"/>
    </reaction>
</comment>
<dbReference type="GO" id="GO:0016787">
    <property type="term" value="F:hydrolase activity"/>
    <property type="evidence" value="ECO:0007669"/>
    <property type="project" value="UniProtKB-KW"/>
</dbReference>
<evidence type="ECO:0000256" key="4">
    <source>
        <dbReference type="ARBA" id="ARBA00016377"/>
    </source>
</evidence>
<feature type="domain" description="Nudix hydrolase" evidence="8">
    <location>
        <begin position="32"/>
        <end position="168"/>
    </location>
</feature>
<dbReference type="InterPro" id="IPR015797">
    <property type="entry name" value="NUDIX_hydrolase-like_dom_sf"/>
</dbReference>
<dbReference type="GO" id="GO:0005829">
    <property type="term" value="C:cytosol"/>
    <property type="evidence" value="ECO:0007669"/>
    <property type="project" value="TreeGrafter"/>
</dbReference>
<accession>A0AAP8T8Y0</accession>
<gene>
    <name evidence="9" type="ORF">CXU09_07715</name>
</gene>
<dbReference type="SUPFAM" id="SSF55811">
    <property type="entry name" value="Nudix"/>
    <property type="match status" value="1"/>
</dbReference>
<comment type="caution">
    <text evidence="9">The sequence shown here is derived from an EMBL/GenBank/DDBJ whole genome shotgun (WGS) entry which is preliminary data.</text>
</comment>
<evidence type="ECO:0000256" key="7">
    <source>
        <dbReference type="ARBA" id="ARBA00032272"/>
    </source>
</evidence>
<organism evidence="9 10">
    <name type="scientific">Akkermansia muciniphila</name>
    <dbReference type="NCBI Taxonomy" id="239935"/>
    <lineage>
        <taxon>Bacteria</taxon>
        <taxon>Pseudomonadati</taxon>
        <taxon>Verrucomicrobiota</taxon>
        <taxon>Verrucomicrobiia</taxon>
        <taxon>Verrucomicrobiales</taxon>
        <taxon>Akkermansiaceae</taxon>
        <taxon>Akkermansia</taxon>
    </lineage>
</organism>
<dbReference type="Proteomes" id="UP000235914">
    <property type="component" value="Unassembled WGS sequence"/>
</dbReference>
<dbReference type="InterPro" id="IPR000086">
    <property type="entry name" value="NUDIX_hydrolase_dom"/>
</dbReference>
<dbReference type="PANTHER" id="PTHR11839">
    <property type="entry name" value="UDP/ADP-SUGAR PYROPHOSPHATASE"/>
    <property type="match status" value="1"/>
</dbReference>
<evidence type="ECO:0000256" key="5">
    <source>
        <dbReference type="ARBA" id="ARBA00022801"/>
    </source>
</evidence>
<dbReference type="GO" id="GO:0019693">
    <property type="term" value="P:ribose phosphate metabolic process"/>
    <property type="evidence" value="ECO:0007669"/>
    <property type="project" value="TreeGrafter"/>
</dbReference>
<evidence type="ECO:0000259" key="8">
    <source>
        <dbReference type="PROSITE" id="PS51462"/>
    </source>
</evidence>